<evidence type="ECO:0000256" key="3">
    <source>
        <dbReference type="ARBA" id="ARBA00022448"/>
    </source>
</evidence>
<keyword evidence="11" id="KW-1185">Reference proteome</keyword>
<dbReference type="InterPro" id="IPR003593">
    <property type="entry name" value="AAA+_ATPase"/>
</dbReference>
<dbReference type="InterPro" id="IPR050095">
    <property type="entry name" value="ECF_ABC_transporter_ATP-bd"/>
</dbReference>
<comment type="subcellular location">
    <subcellularLocation>
        <location evidence="1">Cell membrane</location>
        <topology evidence="1">Peripheral membrane protein</topology>
    </subcellularLocation>
</comment>
<feature type="domain" description="ABC transporter" evidence="9">
    <location>
        <begin position="310"/>
        <end position="543"/>
    </location>
</feature>
<protein>
    <submittedName>
        <fullName evidence="10">Energy-coupling factor transport system ATP-binding protein</fullName>
    </submittedName>
</protein>
<evidence type="ECO:0000256" key="2">
    <source>
        <dbReference type="ARBA" id="ARBA00005417"/>
    </source>
</evidence>
<name>A0A1W1V9U2_9FIRM</name>
<evidence type="ECO:0000256" key="6">
    <source>
        <dbReference type="ARBA" id="ARBA00022840"/>
    </source>
</evidence>
<sequence length="577" mass="62977">MDFVIELSGISYSYPGRENQPVLKDINLKVRRGEFIVVTGRTGSGKSTLCYILNGLIPHFFGGVLQGTARVAGLEVAKATITDLASRVGIVFQNAESQLVGLTVEEDIQFGLENLCLPPAVILERSRWAMAVTGLAGLEGRSPWRLSGGQKQRTVIAAALAMYPEVLVLDNPTAELDPLGKAEVLAVIERLNKEMGLTVVLCEQDLERSASLADRIVVLDAGRIILDDQPEAIFDNAETLQRLGLRLPQVTDLALRLRASGKWTGPLPVSVTGFLSNLPPKVQCITSTVNYGGEPLSKSAEKVSTNTAKIIVDNVSHIYPDGTKALDGVSLRVFQGEILAILGHNGSGKTTLAKHFNGLLRPTTGRVLVDGIDTKNATVAQLANRVGYVFQNPDHQIFAKTVAEELAFGPRNLGWPEEQVQEAVEVVLKEFNLQKYREKDPFFLGLAERKLLAIASILIMKPQILVLDEPATGADYTINTRIIDYIQELNKKGMTIVVITHDVEAAAGYAHRLVVMKSGQVVLAGEPGFVFRHEELLRQCYIEAPPVTKIGQELNRVGWQGDMYTVEQAYATLARLL</sequence>
<dbReference type="NCBIfam" id="NF010167">
    <property type="entry name" value="PRK13648.1"/>
    <property type="match status" value="2"/>
</dbReference>
<dbReference type="EMBL" id="LT838272">
    <property type="protein sequence ID" value="SMB89801.1"/>
    <property type="molecule type" value="Genomic_DNA"/>
</dbReference>
<dbReference type="CDD" id="cd03225">
    <property type="entry name" value="ABC_cobalt_CbiO_domain1"/>
    <property type="match status" value="2"/>
</dbReference>
<dbReference type="FunFam" id="3.40.50.300:FF:000224">
    <property type="entry name" value="Energy-coupling factor transporter ATP-binding protein EcfA"/>
    <property type="match status" value="2"/>
</dbReference>
<dbReference type="AlphaFoldDB" id="A0A1W1V9U2"/>
<comment type="similarity">
    <text evidence="2">Belongs to the ABC transporter superfamily.</text>
</comment>
<accession>A0A1W1V9U2</accession>
<proteinExistence type="inferred from homology"/>
<dbReference type="GO" id="GO:0016887">
    <property type="term" value="F:ATP hydrolysis activity"/>
    <property type="evidence" value="ECO:0007669"/>
    <property type="project" value="InterPro"/>
</dbReference>
<dbReference type="PANTHER" id="PTHR43553:SF24">
    <property type="entry name" value="ENERGY-COUPLING FACTOR TRANSPORTER ATP-BINDING PROTEIN ECFA1"/>
    <property type="match status" value="1"/>
</dbReference>
<evidence type="ECO:0000313" key="10">
    <source>
        <dbReference type="EMBL" id="SMB89801.1"/>
    </source>
</evidence>
<dbReference type="STRING" id="698762.SAMN00808754_0209"/>
<dbReference type="InterPro" id="IPR003439">
    <property type="entry name" value="ABC_transporter-like_ATP-bd"/>
</dbReference>
<dbReference type="OrthoDB" id="501320at2"/>
<reference evidence="10 11" key="1">
    <citation type="submission" date="2017-04" db="EMBL/GenBank/DDBJ databases">
        <authorList>
            <person name="Afonso C.L."/>
            <person name="Miller P.J."/>
            <person name="Scott M.A."/>
            <person name="Spackman E."/>
            <person name="Goraichik I."/>
            <person name="Dimitrov K.M."/>
            <person name="Suarez D.L."/>
            <person name="Swayne D.E."/>
        </authorList>
    </citation>
    <scope>NUCLEOTIDE SEQUENCE [LARGE SCALE GENOMIC DNA]</scope>
    <source>
        <strain evidence="10 11">ToBE</strain>
    </source>
</reference>
<keyword evidence="6 10" id="KW-0067">ATP-binding</keyword>
<dbReference type="Pfam" id="PF00005">
    <property type="entry name" value="ABC_tran"/>
    <property type="match status" value="2"/>
</dbReference>
<dbReference type="InterPro" id="IPR015856">
    <property type="entry name" value="ABC_transpr_CbiO/EcfA_su"/>
</dbReference>
<keyword evidence="7" id="KW-1278">Translocase</keyword>
<dbReference type="GO" id="GO:0005524">
    <property type="term" value="F:ATP binding"/>
    <property type="evidence" value="ECO:0007669"/>
    <property type="project" value="UniProtKB-KW"/>
</dbReference>
<dbReference type="PROSITE" id="PS50893">
    <property type="entry name" value="ABC_TRANSPORTER_2"/>
    <property type="match status" value="2"/>
</dbReference>
<dbReference type="InterPro" id="IPR027417">
    <property type="entry name" value="P-loop_NTPase"/>
</dbReference>
<feature type="domain" description="ABC transporter" evidence="9">
    <location>
        <begin position="5"/>
        <end position="246"/>
    </location>
</feature>
<evidence type="ECO:0000256" key="8">
    <source>
        <dbReference type="ARBA" id="ARBA00023136"/>
    </source>
</evidence>
<dbReference type="SUPFAM" id="SSF52540">
    <property type="entry name" value="P-loop containing nucleoside triphosphate hydrolases"/>
    <property type="match status" value="2"/>
</dbReference>
<dbReference type="SMART" id="SM00382">
    <property type="entry name" value="AAA"/>
    <property type="match status" value="2"/>
</dbReference>
<keyword evidence="8" id="KW-0472">Membrane</keyword>
<dbReference type="Proteomes" id="UP000192569">
    <property type="component" value="Chromosome I"/>
</dbReference>
<evidence type="ECO:0000256" key="7">
    <source>
        <dbReference type="ARBA" id="ARBA00022967"/>
    </source>
</evidence>
<evidence type="ECO:0000313" key="11">
    <source>
        <dbReference type="Proteomes" id="UP000192569"/>
    </source>
</evidence>
<evidence type="ECO:0000256" key="5">
    <source>
        <dbReference type="ARBA" id="ARBA00022741"/>
    </source>
</evidence>
<dbReference type="GO" id="GO:0043190">
    <property type="term" value="C:ATP-binding cassette (ABC) transporter complex"/>
    <property type="evidence" value="ECO:0007669"/>
    <property type="project" value="TreeGrafter"/>
</dbReference>
<dbReference type="RefSeq" id="WP_084663187.1">
    <property type="nucleotide sequence ID" value="NZ_LT838272.1"/>
</dbReference>
<evidence type="ECO:0000256" key="1">
    <source>
        <dbReference type="ARBA" id="ARBA00004202"/>
    </source>
</evidence>
<keyword evidence="3" id="KW-0813">Transport</keyword>
<dbReference type="Gene3D" id="3.40.50.300">
    <property type="entry name" value="P-loop containing nucleotide triphosphate hydrolases"/>
    <property type="match status" value="2"/>
</dbReference>
<dbReference type="PANTHER" id="PTHR43553">
    <property type="entry name" value="HEAVY METAL TRANSPORTER"/>
    <property type="match status" value="1"/>
</dbReference>
<keyword evidence="4" id="KW-1003">Cell membrane</keyword>
<dbReference type="GO" id="GO:0042626">
    <property type="term" value="F:ATPase-coupled transmembrane transporter activity"/>
    <property type="evidence" value="ECO:0007669"/>
    <property type="project" value="TreeGrafter"/>
</dbReference>
<evidence type="ECO:0000259" key="9">
    <source>
        <dbReference type="PROSITE" id="PS50893"/>
    </source>
</evidence>
<keyword evidence="5" id="KW-0547">Nucleotide-binding</keyword>
<gene>
    <name evidence="10" type="ORF">SAMN00808754_0209</name>
</gene>
<organism evidence="10 11">
    <name type="scientific">Thermanaeromonas toyohensis ToBE</name>
    <dbReference type="NCBI Taxonomy" id="698762"/>
    <lineage>
        <taxon>Bacteria</taxon>
        <taxon>Bacillati</taxon>
        <taxon>Bacillota</taxon>
        <taxon>Clostridia</taxon>
        <taxon>Neomoorellales</taxon>
        <taxon>Neomoorellaceae</taxon>
        <taxon>Thermanaeromonas</taxon>
    </lineage>
</organism>
<evidence type="ECO:0000256" key="4">
    <source>
        <dbReference type="ARBA" id="ARBA00022475"/>
    </source>
</evidence>